<dbReference type="Proteomes" id="UP001596270">
    <property type="component" value="Unassembled WGS sequence"/>
</dbReference>
<dbReference type="SUPFAM" id="SSF51735">
    <property type="entry name" value="NAD(P)-binding Rossmann-fold domains"/>
    <property type="match status" value="1"/>
</dbReference>
<name>A0ABW1U475_9BURK</name>
<dbReference type="InterPro" id="IPR020843">
    <property type="entry name" value="ER"/>
</dbReference>
<dbReference type="InterPro" id="IPR013149">
    <property type="entry name" value="ADH-like_C"/>
</dbReference>
<evidence type="ECO:0000256" key="2">
    <source>
        <dbReference type="ARBA" id="ARBA00023002"/>
    </source>
</evidence>
<dbReference type="InterPro" id="IPR013154">
    <property type="entry name" value="ADH-like_N"/>
</dbReference>
<dbReference type="InterPro" id="IPR014189">
    <property type="entry name" value="Quinone_OxRdtase_PIG3"/>
</dbReference>
<dbReference type="Pfam" id="PF00107">
    <property type="entry name" value="ADH_zinc_N"/>
    <property type="match status" value="1"/>
</dbReference>
<keyword evidence="5" id="KW-1185">Reference proteome</keyword>
<dbReference type="Pfam" id="PF08240">
    <property type="entry name" value="ADH_N"/>
    <property type="match status" value="1"/>
</dbReference>
<sequence length="337" mass="36003">MKQVQFDRFGPPDVLRMEQAEAPQPKPGEVRIRVHAAGVNHADLAQRQGTYPAPPGASRVLGLEVSGVVDSLGEGVTSHSVGERVCALTPGGGYAEQVCVPAAHCLPLPQGLSFVQAAALPEAAMTVWSNVFQMGRLARGESLLVHGGTSGIGAFAIALARAFDHRVFATVGSERKLEAVESWGAEGINYERADFSERVLALTGNMGVDVVLDIVGGPYVARNLDCLAMDGRILQIAFLGGPEAPLRLFELMRKRAVLTGSLLRSRSDQSKAEIAAGLKSRVWPLFISGRLPAPVIDSVHPMEDVARAHTRMESSHHIGKLILVWDRELANGHPTAP</sequence>
<dbReference type="RefSeq" id="WP_377415006.1">
    <property type="nucleotide sequence ID" value="NZ_JBHSRS010000084.1"/>
</dbReference>
<dbReference type="InterPro" id="IPR036291">
    <property type="entry name" value="NAD(P)-bd_dom_sf"/>
</dbReference>
<evidence type="ECO:0000256" key="1">
    <source>
        <dbReference type="ARBA" id="ARBA00022857"/>
    </source>
</evidence>
<organism evidence="4 5">
    <name type="scientific">Polaromonas aquatica</name>
    <dbReference type="NCBI Taxonomy" id="332657"/>
    <lineage>
        <taxon>Bacteria</taxon>
        <taxon>Pseudomonadati</taxon>
        <taxon>Pseudomonadota</taxon>
        <taxon>Betaproteobacteria</taxon>
        <taxon>Burkholderiales</taxon>
        <taxon>Comamonadaceae</taxon>
        <taxon>Polaromonas</taxon>
    </lineage>
</organism>
<dbReference type="SMART" id="SM00829">
    <property type="entry name" value="PKS_ER"/>
    <property type="match status" value="1"/>
</dbReference>
<dbReference type="EMBL" id="JBHSRS010000084">
    <property type="protein sequence ID" value="MFC6284494.1"/>
    <property type="molecule type" value="Genomic_DNA"/>
</dbReference>
<protein>
    <submittedName>
        <fullName evidence="4">NAD(P)H-quinone oxidoreductase</fullName>
    </submittedName>
</protein>
<gene>
    <name evidence="4" type="ORF">ACFQND_24990</name>
</gene>
<dbReference type="InterPro" id="IPR011032">
    <property type="entry name" value="GroES-like_sf"/>
</dbReference>
<evidence type="ECO:0000313" key="5">
    <source>
        <dbReference type="Proteomes" id="UP001596270"/>
    </source>
</evidence>
<comment type="caution">
    <text evidence="4">The sequence shown here is derived from an EMBL/GenBank/DDBJ whole genome shotgun (WGS) entry which is preliminary data.</text>
</comment>
<dbReference type="CDD" id="cd05276">
    <property type="entry name" value="p53_inducible_oxidoreductase"/>
    <property type="match status" value="1"/>
</dbReference>
<proteinExistence type="predicted"/>
<dbReference type="Gene3D" id="3.90.180.10">
    <property type="entry name" value="Medium-chain alcohol dehydrogenases, catalytic domain"/>
    <property type="match status" value="1"/>
</dbReference>
<evidence type="ECO:0000313" key="4">
    <source>
        <dbReference type="EMBL" id="MFC6284494.1"/>
    </source>
</evidence>
<dbReference type="PANTHER" id="PTHR48106">
    <property type="entry name" value="QUINONE OXIDOREDUCTASE PIG3-RELATED"/>
    <property type="match status" value="1"/>
</dbReference>
<evidence type="ECO:0000259" key="3">
    <source>
        <dbReference type="SMART" id="SM00829"/>
    </source>
</evidence>
<keyword evidence="2" id="KW-0560">Oxidoreductase</keyword>
<feature type="domain" description="Enoyl reductase (ER)" evidence="3">
    <location>
        <begin position="10"/>
        <end position="323"/>
    </location>
</feature>
<dbReference type="NCBIfam" id="TIGR02824">
    <property type="entry name" value="quinone_pig3"/>
    <property type="match status" value="1"/>
</dbReference>
<dbReference type="SUPFAM" id="SSF50129">
    <property type="entry name" value="GroES-like"/>
    <property type="match status" value="1"/>
</dbReference>
<reference evidence="5" key="1">
    <citation type="journal article" date="2019" name="Int. J. Syst. Evol. Microbiol.">
        <title>The Global Catalogue of Microorganisms (GCM) 10K type strain sequencing project: providing services to taxonomists for standard genome sequencing and annotation.</title>
        <authorList>
            <consortium name="The Broad Institute Genomics Platform"/>
            <consortium name="The Broad Institute Genome Sequencing Center for Infectious Disease"/>
            <person name="Wu L."/>
            <person name="Ma J."/>
        </authorList>
    </citation>
    <scope>NUCLEOTIDE SEQUENCE [LARGE SCALE GENOMIC DNA]</scope>
    <source>
        <strain evidence="5">CCUG 39402</strain>
    </source>
</reference>
<accession>A0ABW1U475</accession>
<dbReference type="Gene3D" id="3.40.50.720">
    <property type="entry name" value="NAD(P)-binding Rossmann-like Domain"/>
    <property type="match status" value="1"/>
</dbReference>
<keyword evidence="1" id="KW-0521">NADP</keyword>
<dbReference type="PANTHER" id="PTHR48106:SF8">
    <property type="entry name" value="OS02G0805600 PROTEIN"/>
    <property type="match status" value="1"/>
</dbReference>